<dbReference type="STRING" id="81479.RA876_14340"/>
<dbReference type="AlphaFoldDB" id="A0A1Q8YKG2"/>
<gene>
    <name evidence="1" type="ORF">BLL52_0041</name>
</gene>
<name>A0A1Q8YKG2_9BURK</name>
<sequence>MYGVDPRAVHEVADEHGDCVDLTDDESVLQSSLLSGDLIGYIKQLNAPDRDTQVSVVSLVPWLRAHGYSGLAGELDTTQNTVDLPTQAPPAAISPAVPDPERRLAKLIELGGTYKYRDGKWHFTGIGKLENFERNADHKRCSQKTIRDDLIEAAQSERDLKQAGALRGGLGQR</sequence>
<organism evidence="1 2">
    <name type="scientific">Rhodoferax antarcticus ANT.BR</name>
    <dbReference type="NCBI Taxonomy" id="1111071"/>
    <lineage>
        <taxon>Bacteria</taxon>
        <taxon>Pseudomonadati</taxon>
        <taxon>Pseudomonadota</taxon>
        <taxon>Betaproteobacteria</taxon>
        <taxon>Burkholderiales</taxon>
        <taxon>Comamonadaceae</taxon>
        <taxon>Rhodoferax</taxon>
    </lineage>
</organism>
<proteinExistence type="predicted"/>
<evidence type="ECO:0000313" key="1">
    <source>
        <dbReference type="EMBL" id="OLP08437.1"/>
    </source>
</evidence>
<protein>
    <submittedName>
        <fullName evidence="1">Uncharacterized protein</fullName>
    </submittedName>
</protein>
<reference evidence="1 2" key="1">
    <citation type="submission" date="2017-01" db="EMBL/GenBank/DDBJ databases">
        <title>Genome sequence of Rhodoferax antarcticus ANT.BR, a psychrophilic purple nonsulfur bacterium from an Antarctic microbial mat.</title>
        <authorList>
            <person name="Baker J."/>
            <person name="Riester C."/>
            <person name="Skinner B."/>
            <person name="Newell A."/>
            <person name="Swingley W."/>
            <person name="Madigan M."/>
            <person name="Jung D."/>
            <person name="Asao M."/>
            <person name="Chen M."/>
            <person name="Loughlin P."/>
            <person name="Pan H."/>
            <person name="Lin S."/>
            <person name="Li N."/>
            <person name="Shaw J."/>
            <person name="Prado M."/>
            <person name="Sherman C."/>
            <person name="Li X."/>
            <person name="Tang J."/>
            <person name="Blankenship R."/>
            <person name="Zhao T."/>
            <person name="Touchman J."/>
            <person name="Sattley M."/>
        </authorList>
    </citation>
    <scope>NUCLEOTIDE SEQUENCE [LARGE SCALE GENOMIC DNA]</scope>
    <source>
        <strain evidence="1 2">ANT.BR</strain>
    </source>
</reference>
<keyword evidence="2" id="KW-1185">Reference proteome</keyword>
<evidence type="ECO:0000313" key="2">
    <source>
        <dbReference type="Proteomes" id="UP000185911"/>
    </source>
</evidence>
<accession>A0A1Q8YKG2</accession>
<dbReference type="Proteomes" id="UP000185911">
    <property type="component" value="Unassembled WGS sequence"/>
</dbReference>
<dbReference type="EMBL" id="MSYM01000001">
    <property type="protein sequence ID" value="OLP08437.1"/>
    <property type="molecule type" value="Genomic_DNA"/>
</dbReference>
<comment type="caution">
    <text evidence="1">The sequence shown here is derived from an EMBL/GenBank/DDBJ whole genome shotgun (WGS) entry which is preliminary data.</text>
</comment>